<dbReference type="Proteomes" id="UP000199468">
    <property type="component" value="Unassembled WGS sequence"/>
</dbReference>
<evidence type="ECO:0000256" key="1">
    <source>
        <dbReference type="ARBA" id="ARBA00006432"/>
    </source>
</evidence>
<dbReference type="InterPro" id="IPR045851">
    <property type="entry name" value="AMP-bd_C_sf"/>
</dbReference>
<evidence type="ECO:0000256" key="2">
    <source>
        <dbReference type="ARBA" id="ARBA00022598"/>
    </source>
</evidence>
<accession>A0ABY0P4C5</accession>
<keyword evidence="2" id="KW-0436">Ligase</keyword>
<dbReference type="InterPro" id="IPR042099">
    <property type="entry name" value="ANL_N_sf"/>
</dbReference>
<reference evidence="5 6" key="1">
    <citation type="submission" date="2016-10" db="EMBL/GenBank/DDBJ databases">
        <authorList>
            <person name="Varghese N."/>
            <person name="Submissions S."/>
        </authorList>
    </citation>
    <scope>NUCLEOTIDE SEQUENCE [LARGE SCALE GENOMIC DNA]</scope>
    <source>
        <strain evidence="5 6">DSM 26672</strain>
    </source>
</reference>
<evidence type="ECO:0000259" key="4">
    <source>
        <dbReference type="Pfam" id="PF13193"/>
    </source>
</evidence>
<dbReference type="SUPFAM" id="SSF56801">
    <property type="entry name" value="Acetyl-CoA synthetase-like"/>
    <property type="match status" value="1"/>
</dbReference>
<feature type="domain" description="AMP-dependent synthetase/ligase" evidence="3">
    <location>
        <begin position="21"/>
        <end position="390"/>
    </location>
</feature>
<dbReference type="Gene3D" id="3.40.50.12780">
    <property type="entry name" value="N-terminal domain of ligase-like"/>
    <property type="match status" value="1"/>
</dbReference>
<evidence type="ECO:0000259" key="3">
    <source>
        <dbReference type="Pfam" id="PF00501"/>
    </source>
</evidence>
<dbReference type="Pfam" id="PF00501">
    <property type="entry name" value="AMP-binding"/>
    <property type="match status" value="1"/>
</dbReference>
<evidence type="ECO:0000313" key="5">
    <source>
        <dbReference type="EMBL" id="SDH24350.1"/>
    </source>
</evidence>
<dbReference type="PANTHER" id="PTHR43201:SF5">
    <property type="entry name" value="MEDIUM-CHAIN ACYL-COA LIGASE ACSF2, MITOCHONDRIAL"/>
    <property type="match status" value="1"/>
</dbReference>
<feature type="domain" description="AMP-binding enzyme C-terminal" evidence="4">
    <location>
        <begin position="441"/>
        <end position="510"/>
    </location>
</feature>
<dbReference type="EMBL" id="FNBZ01000007">
    <property type="protein sequence ID" value="SDH24350.1"/>
    <property type="molecule type" value="Genomic_DNA"/>
</dbReference>
<organism evidence="5 6">
    <name type="scientific">Bosea robiniae</name>
    <dbReference type="NCBI Taxonomy" id="1036780"/>
    <lineage>
        <taxon>Bacteria</taxon>
        <taxon>Pseudomonadati</taxon>
        <taxon>Pseudomonadota</taxon>
        <taxon>Alphaproteobacteria</taxon>
        <taxon>Hyphomicrobiales</taxon>
        <taxon>Boseaceae</taxon>
        <taxon>Bosea</taxon>
    </lineage>
</organism>
<comment type="similarity">
    <text evidence="1">Belongs to the ATP-dependent AMP-binding enzyme family.</text>
</comment>
<dbReference type="Pfam" id="PF13193">
    <property type="entry name" value="AMP-binding_C"/>
    <property type="match status" value="1"/>
</dbReference>
<gene>
    <name evidence="5" type="ORF">SAMN05421844_107263</name>
</gene>
<dbReference type="RefSeq" id="WP_091860433.1">
    <property type="nucleotide sequence ID" value="NZ_FNBZ01000007.1"/>
</dbReference>
<dbReference type="Gene3D" id="3.30.300.30">
    <property type="match status" value="1"/>
</dbReference>
<dbReference type="PANTHER" id="PTHR43201">
    <property type="entry name" value="ACYL-COA SYNTHETASE"/>
    <property type="match status" value="1"/>
</dbReference>
<proteinExistence type="inferred from homology"/>
<keyword evidence="6" id="KW-1185">Reference proteome</keyword>
<protein>
    <submittedName>
        <fullName evidence="5">Fatty-acyl-CoA synthase</fullName>
    </submittedName>
</protein>
<dbReference type="InterPro" id="IPR000873">
    <property type="entry name" value="AMP-dep_synth/lig_dom"/>
</dbReference>
<comment type="caution">
    <text evidence="5">The sequence shown here is derived from an EMBL/GenBank/DDBJ whole genome shotgun (WGS) entry which is preliminary data.</text>
</comment>
<evidence type="ECO:0000313" key="6">
    <source>
        <dbReference type="Proteomes" id="UP000199468"/>
    </source>
</evidence>
<sequence length="533" mass="56048">MAVERKGIRPVALGGWIDNLALQHGEAPALFDEDRPVSYAQLARRSRRLAAGLARLGIGQGDRVAVWLPNCSAWIETLLGCGRLGAIVVSLNTRFRAAEVGDILGRSGARALVMSPDFAPIAYREILANVPPAELAAVTTIVTLTEEAAPVLEGRRQASYASLLECGEWDGPAISPATGCLILTTSGTTKKPKFVLHSQQGLVTHAFDVAAAPGFYGEPGSAGMSIMPLCGAFGLTQTIGALAGGAPTVLMRSFDPEVAAAAIRQRGVTNMAGVDDVFYRLLQTSDDAVPFPELRFVVFGSFNNSSDDFVRAADQRGLLAVGAYGMSEFQGLFSLQPREAGPERRARGGGHPVSAAAIVRVRDPDTGRLLAVDESGELEVAAPSMMLGYFGDPEATAAAFTDDGFLRTGDAGCLRADGSFEFHARMNDALRLGGFLVSPAEIAEMVASHPMVSECQVVGAHGPDGYRAVAFVIAAEGGFAEAAVQEHCRGRLAKFKQPARILAVDTFPATDGPNGPKVQRNLLRAMAEAALKG</sequence>
<name>A0ABY0P4C5_9HYPH</name>
<dbReference type="InterPro" id="IPR025110">
    <property type="entry name" value="AMP-bd_C"/>
</dbReference>